<accession>A0A8J2W6B9</accession>
<evidence type="ECO:0000256" key="9">
    <source>
        <dbReference type="ARBA" id="ARBA00023242"/>
    </source>
</evidence>
<name>A0A8J2W6B9_9NEOP</name>
<dbReference type="FunFam" id="2.60.120.920:FF:000005">
    <property type="entry name" value="Putative E3 ubiquitin-protein ligase NEURL1B"/>
    <property type="match status" value="2"/>
</dbReference>
<evidence type="ECO:0000313" key="15">
    <source>
        <dbReference type="EMBL" id="CAG9574045.1"/>
    </source>
</evidence>
<dbReference type="FunFam" id="3.30.40.10:FF:000441">
    <property type="entry name" value="Neuralized, isoform B"/>
    <property type="match status" value="1"/>
</dbReference>
<evidence type="ECO:0000256" key="11">
    <source>
        <dbReference type="ARBA" id="ARBA00068495"/>
    </source>
</evidence>
<dbReference type="SMART" id="SM00184">
    <property type="entry name" value="RING"/>
    <property type="match status" value="1"/>
</dbReference>
<reference evidence="15" key="1">
    <citation type="submission" date="2021-09" db="EMBL/GenBank/DDBJ databases">
        <authorList>
            <person name="Martin H S."/>
        </authorList>
    </citation>
    <scope>NUCLEOTIDE SEQUENCE</scope>
</reference>
<dbReference type="Gene3D" id="2.60.120.920">
    <property type="match status" value="2"/>
</dbReference>
<organism evidence="15 16">
    <name type="scientific">Danaus chrysippus</name>
    <name type="common">African queen</name>
    <dbReference type="NCBI Taxonomy" id="151541"/>
    <lineage>
        <taxon>Eukaryota</taxon>
        <taxon>Metazoa</taxon>
        <taxon>Ecdysozoa</taxon>
        <taxon>Arthropoda</taxon>
        <taxon>Hexapoda</taxon>
        <taxon>Insecta</taxon>
        <taxon>Pterygota</taxon>
        <taxon>Neoptera</taxon>
        <taxon>Endopterygota</taxon>
        <taxon>Lepidoptera</taxon>
        <taxon>Glossata</taxon>
        <taxon>Ditrysia</taxon>
        <taxon>Papilionoidea</taxon>
        <taxon>Nymphalidae</taxon>
        <taxon>Danainae</taxon>
        <taxon>Danaini</taxon>
        <taxon>Danaina</taxon>
        <taxon>Danaus</taxon>
        <taxon>Anosia</taxon>
    </lineage>
</organism>
<dbReference type="AlphaFoldDB" id="A0A8J2W6B9"/>
<evidence type="ECO:0000256" key="1">
    <source>
        <dbReference type="ARBA" id="ARBA00004123"/>
    </source>
</evidence>
<comment type="function">
    <text evidence="10">Involved in neurogenesis. Interacts with other neurogenic proteins in the specification of the neuroblast versus epidermoblast cell fate.</text>
</comment>
<evidence type="ECO:0000256" key="7">
    <source>
        <dbReference type="ARBA" id="ARBA00022902"/>
    </source>
</evidence>
<dbReference type="EMBL" id="CAKASE010000072">
    <property type="protein sequence ID" value="CAG9574045.1"/>
    <property type="molecule type" value="Genomic_DNA"/>
</dbReference>
<dbReference type="GO" id="GO:0061630">
    <property type="term" value="F:ubiquitin protein ligase activity"/>
    <property type="evidence" value="ECO:0007669"/>
    <property type="project" value="TreeGrafter"/>
</dbReference>
<evidence type="ECO:0000256" key="12">
    <source>
        <dbReference type="PROSITE-ProRule" id="PRU00175"/>
    </source>
</evidence>
<keyword evidence="7" id="KW-0524">Neurogenesis</keyword>
<dbReference type="SUPFAM" id="SSF57850">
    <property type="entry name" value="RING/U-box"/>
    <property type="match status" value="1"/>
</dbReference>
<dbReference type="PROSITE" id="PS50089">
    <property type="entry name" value="ZF_RING_2"/>
    <property type="match status" value="1"/>
</dbReference>
<dbReference type="InterPro" id="IPR013083">
    <property type="entry name" value="Znf_RING/FYVE/PHD"/>
</dbReference>
<evidence type="ECO:0000259" key="14">
    <source>
        <dbReference type="PROSITE" id="PS51065"/>
    </source>
</evidence>
<comment type="caution">
    <text evidence="15">The sequence shown here is derived from an EMBL/GenBank/DDBJ whole genome shotgun (WGS) entry which is preliminary data.</text>
</comment>
<evidence type="ECO:0000256" key="5">
    <source>
        <dbReference type="ARBA" id="ARBA00022771"/>
    </source>
</evidence>
<proteinExistence type="predicted"/>
<sequence>MMGVSDCVSVRQARGGCHCPACPRGSAHGPRLPPQTLVLPPMALEPDSTPVKDKKGSKMKVLKKIKKKIGLAPRSSCSGGAPNNLPPLSFHSVHGENVRVSRDGSTARRVESFCKGVAFSARPVRVNEKVCIRFVEISNSWSGVIRFGFTGHDPATLAHPLPKYACPDLTNKPGNWAKALGERFCEKDNVLYYYVNSNGDVLFGVNGEDKGLFFSGVDTRSPLWALIDVYGNCTAVQFTDPRAPGHRRCAQTPGEEDRLVGGMRALTVDEPLPAPRHQSPLVPLTLHRTRGRNVHYVNDRGVAARADAEFCQGYVFTARPMRPGQTIVVQILATEAAYAGSLAIGLTSCDPALLTQDALPDDADQLLDRPEYWVLKRDAASGLRRGDELAVTLTHDGEVRLGRNGAPPATLMHVDHTLRLWAFVDIYGATQRVRLLSTAAPSPPAQPAPPAVRVLGAAPGGTVLVVSLPPQQQQHQQHQQQPLTLASAHYIEPLQSSQLCVAPYRREHCASSSQNSCNEQLTLPPTTERLQQVQPLPSTSRQYSMLEGNLTGAECTICFENPVDSVLYMCGHMCMCYRCAVQQWRGKGGGQCPLCRAQIKDVIRTYKS</sequence>
<keyword evidence="8" id="KW-0238">DNA-binding</keyword>
<keyword evidence="2" id="KW-0217">Developmental protein</keyword>
<dbReference type="GO" id="GO:0003677">
    <property type="term" value="F:DNA binding"/>
    <property type="evidence" value="ECO:0007669"/>
    <property type="project" value="UniProtKB-KW"/>
</dbReference>
<evidence type="ECO:0000259" key="13">
    <source>
        <dbReference type="PROSITE" id="PS50089"/>
    </source>
</evidence>
<keyword evidence="3" id="KW-0479">Metal-binding</keyword>
<dbReference type="PANTHER" id="PTHR12429:SF6">
    <property type="entry name" value="PROTEIN NEURALIZED"/>
    <property type="match status" value="1"/>
</dbReference>
<evidence type="ECO:0000256" key="2">
    <source>
        <dbReference type="ARBA" id="ARBA00022473"/>
    </source>
</evidence>
<protein>
    <recommendedName>
        <fullName evidence="11">Protein neuralized</fullName>
    </recommendedName>
</protein>
<feature type="domain" description="RING-type" evidence="13">
    <location>
        <begin position="555"/>
        <end position="596"/>
    </location>
</feature>
<evidence type="ECO:0000313" key="16">
    <source>
        <dbReference type="Proteomes" id="UP000789524"/>
    </source>
</evidence>
<dbReference type="InterPro" id="IPR043136">
    <property type="entry name" value="B30.2/SPRY_sf"/>
</dbReference>
<dbReference type="GO" id="GO:0005634">
    <property type="term" value="C:nucleus"/>
    <property type="evidence" value="ECO:0007669"/>
    <property type="project" value="UniProtKB-SubCell"/>
</dbReference>
<dbReference type="PROSITE" id="PS51065">
    <property type="entry name" value="NHR"/>
    <property type="match status" value="2"/>
</dbReference>
<dbReference type="InterPro" id="IPR037962">
    <property type="entry name" value="Neuralized"/>
</dbReference>
<dbReference type="GO" id="GO:0008270">
    <property type="term" value="F:zinc ion binding"/>
    <property type="evidence" value="ECO:0007669"/>
    <property type="project" value="UniProtKB-KW"/>
</dbReference>
<feature type="domain" description="NHR" evidence="14">
    <location>
        <begin position="87"/>
        <end position="241"/>
    </location>
</feature>
<dbReference type="CDD" id="cd16647">
    <property type="entry name" value="mRING-HC-C3HC5_NEU1"/>
    <property type="match status" value="1"/>
</dbReference>
<dbReference type="SMART" id="SM00588">
    <property type="entry name" value="NEUZ"/>
    <property type="match status" value="2"/>
</dbReference>
<evidence type="ECO:0000256" key="6">
    <source>
        <dbReference type="ARBA" id="ARBA00022833"/>
    </source>
</evidence>
<keyword evidence="6" id="KW-0862">Zinc</keyword>
<dbReference type="InterPro" id="IPR006573">
    <property type="entry name" value="NHR_dom"/>
</dbReference>
<keyword evidence="4" id="KW-0677">Repeat</keyword>
<evidence type="ECO:0000256" key="3">
    <source>
        <dbReference type="ARBA" id="ARBA00022723"/>
    </source>
</evidence>
<evidence type="ECO:0000256" key="10">
    <source>
        <dbReference type="ARBA" id="ARBA00058903"/>
    </source>
</evidence>
<dbReference type="Pfam" id="PF13920">
    <property type="entry name" value="zf-C3HC4_3"/>
    <property type="match status" value="1"/>
</dbReference>
<feature type="domain" description="NHR" evidence="14">
    <location>
        <begin position="283"/>
        <end position="438"/>
    </location>
</feature>
<dbReference type="GO" id="GO:0007399">
    <property type="term" value="P:nervous system development"/>
    <property type="evidence" value="ECO:0007669"/>
    <property type="project" value="UniProtKB-KW"/>
</dbReference>
<dbReference type="Gene3D" id="3.30.40.10">
    <property type="entry name" value="Zinc/RING finger domain, C3HC4 (zinc finger)"/>
    <property type="match status" value="1"/>
</dbReference>
<dbReference type="InterPro" id="IPR001841">
    <property type="entry name" value="Znf_RING"/>
</dbReference>
<keyword evidence="16" id="KW-1185">Reference proteome</keyword>
<keyword evidence="5 12" id="KW-0863">Zinc-finger</keyword>
<dbReference type="Proteomes" id="UP000789524">
    <property type="component" value="Unassembled WGS sequence"/>
</dbReference>
<comment type="subcellular location">
    <subcellularLocation>
        <location evidence="1">Nucleus</location>
    </subcellularLocation>
</comment>
<dbReference type="Pfam" id="PF07177">
    <property type="entry name" value="Neuralized"/>
    <property type="match status" value="2"/>
</dbReference>
<keyword evidence="9" id="KW-0539">Nucleus</keyword>
<dbReference type="PANTHER" id="PTHR12429">
    <property type="entry name" value="NEURALIZED"/>
    <property type="match status" value="1"/>
</dbReference>
<dbReference type="OrthoDB" id="6078042at2759"/>
<evidence type="ECO:0000256" key="8">
    <source>
        <dbReference type="ARBA" id="ARBA00023125"/>
    </source>
</evidence>
<gene>
    <name evidence="15" type="ORF">DCHRY22_LOCUS10722</name>
</gene>
<evidence type="ECO:0000256" key="4">
    <source>
        <dbReference type="ARBA" id="ARBA00022737"/>
    </source>
</evidence>